<evidence type="ECO:0000313" key="2">
    <source>
        <dbReference type="Proteomes" id="UP000326939"/>
    </source>
</evidence>
<accession>A0A5N5N227</accession>
<dbReference type="EMBL" id="VDCV01000004">
    <property type="protein sequence ID" value="KAB5561464.1"/>
    <property type="molecule type" value="Genomic_DNA"/>
</dbReference>
<proteinExistence type="predicted"/>
<organism evidence="1 2">
    <name type="scientific">Salix brachista</name>
    <dbReference type="NCBI Taxonomy" id="2182728"/>
    <lineage>
        <taxon>Eukaryota</taxon>
        <taxon>Viridiplantae</taxon>
        <taxon>Streptophyta</taxon>
        <taxon>Embryophyta</taxon>
        <taxon>Tracheophyta</taxon>
        <taxon>Spermatophyta</taxon>
        <taxon>Magnoliopsida</taxon>
        <taxon>eudicotyledons</taxon>
        <taxon>Gunneridae</taxon>
        <taxon>Pentapetalae</taxon>
        <taxon>rosids</taxon>
        <taxon>fabids</taxon>
        <taxon>Malpighiales</taxon>
        <taxon>Salicaceae</taxon>
        <taxon>Saliceae</taxon>
        <taxon>Salix</taxon>
    </lineage>
</organism>
<protein>
    <submittedName>
        <fullName evidence="1">Uncharacterized protein</fullName>
    </submittedName>
</protein>
<name>A0A5N5N227_9ROSI</name>
<reference evidence="2" key="1">
    <citation type="journal article" date="2019" name="Gigascience">
        <title>De novo genome assembly of the endangered Acer yangbiense, a plant species with extremely small populations endemic to Yunnan Province, China.</title>
        <authorList>
            <person name="Yang J."/>
            <person name="Wariss H.M."/>
            <person name="Tao L."/>
            <person name="Zhang R."/>
            <person name="Yun Q."/>
            <person name="Hollingsworth P."/>
            <person name="Dao Z."/>
            <person name="Luo G."/>
            <person name="Guo H."/>
            <person name="Ma Y."/>
            <person name="Sun W."/>
        </authorList>
    </citation>
    <scope>NUCLEOTIDE SEQUENCE [LARGE SCALE GENOMIC DNA]</scope>
    <source>
        <strain evidence="2">cv. br00</strain>
    </source>
</reference>
<dbReference type="AlphaFoldDB" id="A0A5N5N227"/>
<dbReference type="Proteomes" id="UP000326939">
    <property type="component" value="Chromosome 4"/>
</dbReference>
<evidence type="ECO:0000313" key="1">
    <source>
        <dbReference type="EMBL" id="KAB5561464.1"/>
    </source>
</evidence>
<keyword evidence="2" id="KW-1185">Reference proteome</keyword>
<comment type="caution">
    <text evidence="1">The sequence shown here is derived from an EMBL/GenBank/DDBJ whole genome shotgun (WGS) entry which is preliminary data.</text>
</comment>
<sequence>MYPFPVLKFDGNSLSDLLVFSVFKVPLGCVTPFALVNESARHAIEGSGGFESVSNSHFTSAVGCFQQNYLEVSGTSELSFQSAFLWFLNLYNHLEDLI</sequence>
<gene>
    <name evidence="1" type="ORF">DKX38_006421</name>
</gene>